<sequence length="625" mass="70674">MTSSFSMALRPNCCPERPSVSCSFTRTVKSTISSTLKPLVGDQLLHQFPIPFDVMKLIKDTSARLLDAFVDSAFEFVDQPVLPSQGNFAPVVELKESVIVTGNIEGRIPDDFPEGVYARNGPNPIFGGLKTSVSMWGKTSHIWVEGEGMLHVLYFKRSSDGSWTLQYDNRHVETETFKLEKQRNKPCFLPAIEGDSLAVLSAYFLNLLRFGKANKYISNTSIMKFAGKFYTTSESHIPQEIDIFTLETLGNWTVNGAWNRPFTSHPKKAPGTGELVTMGIHPFKPFMEVGVISADGKRLIHKADLKFHRCTLCHDIGVTRRYNVILDFPLTIDINRLLAGGSLTKYDKEDYARIGIMPRYGDGDSVRWFKVETSSVFHIFNCFEDGNEVVVWGCKARDSIIPGPDMGWNKSEWFSRRFKHIESVDENTNPEDGLLFARCYEWRLNMETGDTKEKYLTGTEFSMEFPFINEELTGVRNKYGYAQLIDSDASSQSGMAKYGGLAKLHFEKREIKSTNALTEGPFGEHIKVEYHKLETNTFCTGATFLPRQGGLEEDYGWVVTFVHNENTNISKVYIIDAKKFVSEPVAKITLPARVPYGFHGAFFPITFQDMEVHKDGDLPYGVRFK</sequence>
<dbReference type="GO" id="GO:0009570">
    <property type="term" value="C:chloroplast stroma"/>
    <property type="evidence" value="ECO:0007669"/>
    <property type="project" value="TreeGrafter"/>
</dbReference>
<feature type="binding site" evidence="5">
    <location>
        <position position="378"/>
    </location>
    <ligand>
        <name>Fe cation</name>
        <dbReference type="ChEBI" id="CHEBI:24875"/>
        <note>catalytic</note>
    </ligand>
</feature>
<feature type="binding site" evidence="5">
    <location>
        <position position="314"/>
    </location>
    <ligand>
        <name>Fe cation</name>
        <dbReference type="ChEBI" id="CHEBI:24875"/>
        <note>catalytic</note>
    </ligand>
</feature>
<dbReference type="GO" id="GO:0016121">
    <property type="term" value="P:carotene catabolic process"/>
    <property type="evidence" value="ECO:0007669"/>
    <property type="project" value="TreeGrafter"/>
</dbReference>
<organism evidence="6 7">
    <name type="scientific">Erythroxylum novogranatense</name>
    <dbReference type="NCBI Taxonomy" id="1862640"/>
    <lineage>
        <taxon>Eukaryota</taxon>
        <taxon>Viridiplantae</taxon>
        <taxon>Streptophyta</taxon>
        <taxon>Embryophyta</taxon>
        <taxon>Tracheophyta</taxon>
        <taxon>Spermatophyta</taxon>
        <taxon>Magnoliopsida</taxon>
        <taxon>eudicotyledons</taxon>
        <taxon>Gunneridae</taxon>
        <taxon>Pentapetalae</taxon>
        <taxon>rosids</taxon>
        <taxon>fabids</taxon>
        <taxon>Malpighiales</taxon>
        <taxon>Erythroxylaceae</taxon>
        <taxon>Erythroxylum</taxon>
    </lineage>
</organism>
<evidence type="ECO:0000256" key="4">
    <source>
        <dbReference type="ARBA" id="ARBA00023004"/>
    </source>
</evidence>
<dbReference type="Proteomes" id="UP001159364">
    <property type="component" value="Linkage Group LG01"/>
</dbReference>
<keyword evidence="7" id="KW-1185">Reference proteome</keyword>
<keyword evidence="3" id="KW-0560">Oxidoreductase</keyword>
<dbReference type="Pfam" id="PF03055">
    <property type="entry name" value="RPE65"/>
    <property type="match status" value="1"/>
</dbReference>
<evidence type="ECO:0000256" key="1">
    <source>
        <dbReference type="ARBA" id="ARBA00006787"/>
    </source>
</evidence>
<gene>
    <name evidence="6" type="ORF">K2173_005884</name>
</gene>
<evidence type="ECO:0000256" key="3">
    <source>
        <dbReference type="ARBA" id="ARBA00022964"/>
    </source>
</evidence>
<keyword evidence="2 5" id="KW-0479">Metal-binding</keyword>
<dbReference type="AlphaFoldDB" id="A0AAV8U366"/>
<feature type="binding site" evidence="5">
    <location>
        <position position="265"/>
    </location>
    <ligand>
        <name>Fe cation</name>
        <dbReference type="ChEBI" id="CHEBI:24875"/>
        <note>catalytic</note>
    </ligand>
</feature>
<evidence type="ECO:0000313" key="7">
    <source>
        <dbReference type="Proteomes" id="UP001159364"/>
    </source>
</evidence>
<name>A0AAV8U366_9ROSI</name>
<evidence type="ECO:0000256" key="2">
    <source>
        <dbReference type="ARBA" id="ARBA00022723"/>
    </source>
</evidence>
<comment type="similarity">
    <text evidence="1">Belongs to the carotenoid oxygenase family.</text>
</comment>
<feature type="binding site" evidence="5">
    <location>
        <position position="599"/>
    </location>
    <ligand>
        <name>Fe cation</name>
        <dbReference type="ChEBI" id="CHEBI:24875"/>
        <note>catalytic</note>
    </ligand>
</feature>
<dbReference type="GO" id="GO:0010436">
    <property type="term" value="F:carotenoid dioxygenase activity"/>
    <property type="evidence" value="ECO:0007669"/>
    <property type="project" value="TreeGrafter"/>
</dbReference>
<reference evidence="6 7" key="1">
    <citation type="submission" date="2021-09" db="EMBL/GenBank/DDBJ databases">
        <title>Genomic insights and catalytic innovation underlie evolution of tropane alkaloids biosynthesis.</title>
        <authorList>
            <person name="Wang Y.-J."/>
            <person name="Tian T."/>
            <person name="Huang J.-P."/>
            <person name="Huang S.-X."/>
        </authorList>
    </citation>
    <scope>NUCLEOTIDE SEQUENCE [LARGE SCALE GENOMIC DNA]</scope>
    <source>
        <strain evidence="6">KIB-2018</strain>
        <tissue evidence="6">Leaf</tissue>
    </source>
</reference>
<comment type="caution">
    <text evidence="6">The sequence shown here is derived from an EMBL/GenBank/DDBJ whole genome shotgun (WGS) entry which is preliminary data.</text>
</comment>
<dbReference type="GO" id="GO:0046872">
    <property type="term" value="F:metal ion binding"/>
    <property type="evidence" value="ECO:0007669"/>
    <property type="project" value="UniProtKB-KW"/>
</dbReference>
<dbReference type="PANTHER" id="PTHR10543">
    <property type="entry name" value="BETA-CAROTENE DIOXYGENASE"/>
    <property type="match status" value="1"/>
</dbReference>
<accession>A0AAV8U366</accession>
<dbReference type="EMBL" id="JAIWQS010000001">
    <property type="protein sequence ID" value="KAJ8773638.1"/>
    <property type="molecule type" value="Genomic_DNA"/>
</dbReference>
<keyword evidence="3" id="KW-0223">Dioxygenase</keyword>
<dbReference type="InterPro" id="IPR004294">
    <property type="entry name" value="Carotenoid_Oase"/>
</dbReference>
<evidence type="ECO:0000256" key="5">
    <source>
        <dbReference type="PIRSR" id="PIRSR604294-1"/>
    </source>
</evidence>
<dbReference type="PANTHER" id="PTHR10543:SF142">
    <property type="entry name" value="OS06G0162550 PROTEIN"/>
    <property type="match status" value="1"/>
</dbReference>
<evidence type="ECO:0000313" key="6">
    <source>
        <dbReference type="EMBL" id="KAJ8773638.1"/>
    </source>
</evidence>
<comment type="cofactor">
    <cofactor evidence="5">
        <name>Fe(2+)</name>
        <dbReference type="ChEBI" id="CHEBI:29033"/>
    </cofactor>
    <text evidence="5">Binds 1 Fe(2+) ion per subunit.</text>
</comment>
<keyword evidence="4 5" id="KW-0408">Iron</keyword>
<proteinExistence type="inferred from homology"/>
<protein>
    <submittedName>
        <fullName evidence="6">Uncharacterized protein</fullName>
    </submittedName>
</protein>